<dbReference type="EMBL" id="BOMB01000050">
    <property type="protein sequence ID" value="GID15980.1"/>
    <property type="molecule type" value="Genomic_DNA"/>
</dbReference>
<dbReference type="PANTHER" id="PTHR47016">
    <property type="entry name" value="ATP-DEPENDENT CLP PROTEASE ATP-BINDING SUBUNIT CLPT1, CHLOROPLASTIC"/>
    <property type="match status" value="1"/>
</dbReference>
<dbReference type="PROSITE" id="PS51903">
    <property type="entry name" value="CLP_R"/>
    <property type="match status" value="1"/>
</dbReference>
<keyword evidence="3" id="KW-0378">Hydrolase</keyword>
<evidence type="ECO:0000313" key="4">
    <source>
        <dbReference type="Proteomes" id="UP000612808"/>
    </source>
</evidence>
<reference evidence="3" key="1">
    <citation type="submission" date="2021-01" db="EMBL/GenBank/DDBJ databases">
        <title>Whole genome shotgun sequence of Actinocatenispora rupis NBRC 107355.</title>
        <authorList>
            <person name="Komaki H."/>
            <person name="Tamura T."/>
        </authorList>
    </citation>
    <scope>NUCLEOTIDE SEQUENCE</scope>
    <source>
        <strain evidence="3">NBRC 107355</strain>
    </source>
</reference>
<evidence type="ECO:0000256" key="1">
    <source>
        <dbReference type="PROSITE-ProRule" id="PRU01251"/>
    </source>
</evidence>
<organism evidence="3 4">
    <name type="scientific">Actinocatenispora rupis</name>
    <dbReference type="NCBI Taxonomy" id="519421"/>
    <lineage>
        <taxon>Bacteria</taxon>
        <taxon>Bacillati</taxon>
        <taxon>Actinomycetota</taxon>
        <taxon>Actinomycetes</taxon>
        <taxon>Micromonosporales</taxon>
        <taxon>Micromonosporaceae</taxon>
        <taxon>Actinocatenispora</taxon>
    </lineage>
</organism>
<keyword evidence="1" id="KW-0677">Repeat</keyword>
<dbReference type="Pfam" id="PF02861">
    <property type="entry name" value="Clp_N"/>
    <property type="match status" value="2"/>
</dbReference>
<proteinExistence type="predicted"/>
<accession>A0A8J3NGI4</accession>
<dbReference type="InterPro" id="IPR036628">
    <property type="entry name" value="Clp_N_dom_sf"/>
</dbReference>
<dbReference type="Proteomes" id="UP000612808">
    <property type="component" value="Unassembled WGS sequence"/>
</dbReference>
<keyword evidence="3" id="KW-0645">Protease</keyword>
<evidence type="ECO:0000313" key="3">
    <source>
        <dbReference type="EMBL" id="GID15980.1"/>
    </source>
</evidence>
<dbReference type="PANTHER" id="PTHR47016:SF5">
    <property type="entry name" value="CLP DOMAIN SUPERFAMILY PROTEIN"/>
    <property type="match status" value="1"/>
</dbReference>
<name>A0A8J3NGI4_9ACTN</name>
<protein>
    <submittedName>
        <fullName evidence="3">Clp protease</fullName>
    </submittedName>
</protein>
<gene>
    <name evidence="3" type="ORF">Aru02nite_68690</name>
</gene>
<dbReference type="InterPro" id="IPR004176">
    <property type="entry name" value="Clp_R_N"/>
</dbReference>
<feature type="domain" description="Clp R" evidence="2">
    <location>
        <begin position="4"/>
        <end position="183"/>
    </location>
</feature>
<dbReference type="InterPro" id="IPR044217">
    <property type="entry name" value="CLPT1/2"/>
</dbReference>
<keyword evidence="4" id="KW-1185">Reference proteome</keyword>
<sequence length="186" mass="20196">MTMFERFTKEARRAIVIAQEEARTMRHDHIGTGHVLVGILAAEEPGPGMRALLGLGVDPAAVQRYVARLGAEPYDDLDADALATVGIDLDEVRRAAEDAFGPGALDRPRRWQAGHIPFDAMAKKSLELTLRETIRRGDREICDAHVLLGIVRAQPNDATSALRALGVDLTEVRAAVERELDAGQAA</sequence>
<dbReference type="GO" id="GO:0008233">
    <property type="term" value="F:peptidase activity"/>
    <property type="evidence" value="ECO:0007669"/>
    <property type="project" value="UniProtKB-KW"/>
</dbReference>
<dbReference type="AlphaFoldDB" id="A0A8J3NGI4"/>
<evidence type="ECO:0000259" key="2">
    <source>
        <dbReference type="PROSITE" id="PS51903"/>
    </source>
</evidence>
<dbReference type="SUPFAM" id="SSF81923">
    <property type="entry name" value="Double Clp-N motif"/>
    <property type="match status" value="2"/>
</dbReference>
<dbReference type="GO" id="GO:0006508">
    <property type="term" value="P:proteolysis"/>
    <property type="evidence" value="ECO:0007669"/>
    <property type="project" value="UniProtKB-KW"/>
</dbReference>
<dbReference type="Gene3D" id="1.10.1780.10">
    <property type="entry name" value="Clp, N-terminal domain"/>
    <property type="match status" value="2"/>
</dbReference>
<comment type="caution">
    <text evidence="3">The sequence shown here is derived from an EMBL/GenBank/DDBJ whole genome shotgun (WGS) entry which is preliminary data.</text>
</comment>